<dbReference type="Proteomes" id="UP001499910">
    <property type="component" value="Unassembled WGS sequence"/>
</dbReference>
<feature type="domain" description="Ferrous iron transporter FeoA-like" evidence="2">
    <location>
        <begin position="9"/>
        <end position="81"/>
    </location>
</feature>
<dbReference type="InterPro" id="IPR007167">
    <property type="entry name" value="Fe-transptr_FeoA-like"/>
</dbReference>
<gene>
    <name evidence="3" type="ORF">GCM10023209_04360</name>
</gene>
<keyword evidence="4" id="KW-1185">Reference proteome</keyword>
<proteinExistence type="predicted"/>
<evidence type="ECO:0000313" key="3">
    <source>
        <dbReference type="EMBL" id="GAA5066120.1"/>
    </source>
</evidence>
<evidence type="ECO:0000259" key="2">
    <source>
        <dbReference type="SMART" id="SM00899"/>
    </source>
</evidence>
<dbReference type="PANTHER" id="PTHR42954">
    <property type="entry name" value="FE(2+) TRANSPORT PROTEIN A"/>
    <property type="match status" value="1"/>
</dbReference>
<dbReference type="PANTHER" id="PTHR42954:SF2">
    <property type="entry name" value="FE(2+) TRANSPORT PROTEIN A"/>
    <property type="match status" value="1"/>
</dbReference>
<keyword evidence="1" id="KW-0408">Iron</keyword>
<sequence length="82" mass="9173">MAEACDTLLSLDQVAPSSQCTIRRLHGHGPTRQRLLDLGFQPGREIRVLRNAPLNDPLEVQVGDTFIALRRAEARHVEICDD</sequence>
<dbReference type="Pfam" id="PF04023">
    <property type="entry name" value="FeoA"/>
    <property type="match status" value="1"/>
</dbReference>
<organism evidence="3 4">
    <name type="scientific">[Roseibacterium] beibuensis</name>
    <dbReference type="NCBI Taxonomy" id="1193142"/>
    <lineage>
        <taxon>Bacteria</taxon>
        <taxon>Pseudomonadati</taxon>
        <taxon>Pseudomonadota</taxon>
        <taxon>Alphaproteobacteria</taxon>
        <taxon>Rhodobacterales</taxon>
        <taxon>Roseobacteraceae</taxon>
        <taxon>Roseicyclus</taxon>
    </lineage>
</organism>
<evidence type="ECO:0000256" key="1">
    <source>
        <dbReference type="ARBA" id="ARBA00023004"/>
    </source>
</evidence>
<name>A0ABP9KUI0_9RHOB</name>
<dbReference type="EMBL" id="BAABHW010000001">
    <property type="protein sequence ID" value="GAA5066120.1"/>
    <property type="molecule type" value="Genomic_DNA"/>
</dbReference>
<dbReference type="SMART" id="SM00899">
    <property type="entry name" value="FeoA"/>
    <property type="match status" value="1"/>
</dbReference>
<dbReference type="InterPro" id="IPR038157">
    <property type="entry name" value="FeoA_core_dom"/>
</dbReference>
<dbReference type="InterPro" id="IPR008988">
    <property type="entry name" value="Transcriptional_repressor_C"/>
</dbReference>
<comment type="caution">
    <text evidence="3">The sequence shown here is derived from an EMBL/GenBank/DDBJ whole genome shotgun (WGS) entry which is preliminary data.</text>
</comment>
<reference evidence="4" key="1">
    <citation type="journal article" date="2019" name="Int. J. Syst. Evol. Microbiol.">
        <title>The Global Catalogue of Microorganisms (GCM) 10K type strain sequencing project: providing services to taxonomists for standard genome sequencing and annotation.</title>
        <authorList>
            <consortium name="The Broad Institute Genomics Platform"/>
            <consortium name="The Broad Institute Genome Sequencing Center for Infectious Disease"/>
            <person name="Wu L."/>
            <person name="Ma J."/>
        </authorList>
    </citation>
    <scope>NUCLEOTIDE SEQUENCE [LARGE SCALE GENOMIC DNA]</scope>
    <source>
        <strain evidence="4">JCM 18015</strain>
    </source>
</reference>
<dbReference type="Gene3D" id="2.30.30.90">
    <property type="match status" value="1"/>
</dbReference>
<evidence type="ECO:0000313" key="4">
    <source>
        <dbReference type="Proteomes" id="UP001499910"/>
    </source>
</evidence>
<accession>A0ABP9KUI0</accession>
<dbReference type="InterPro" id="IPR052713">
    <property type="entry name" value="FeoA"/>
</dbReference>
<protein>
    <recommendedName>
        <fullName evidence="2">Ferrous iron transporter FeoA-like domain-containing protein</fullName>
    </recommendedName>
</protein>
<dbReference type="RefSeq" id="WP_259546914.1">
    <property type="nucleotide sequence ID" value="NZ_BAABHW010000001.1"/>
</dbReference>
<dbReference type="SUPFAM" id="SSF50037">
    <property type="entry name" value="C-terminal domain of transcriptional repressors"/>
    <property type="match status" value="1"/>
</dbReference>